<proteinExistence type="inferred from homology"/>
<evidence type="ECO:0000259" key="8">
    <source>
        <dbReference type="PROSITE" id="PS50850"/>
    </source>
</evidence>
<keyword evidence="6 7" id="KW-0472">Membrane</keyword>
<keyword evidence="4 7" id="KW-0812">Transmembrane</keyword>
<dbReference type="InterPro" id="IPR011701">
    <property type="entry name" value="MFS"/>
</dbReference>
<gene>
    <name evidence="9" type="ORF">BCR26_14250</name>
</gene>
<dbReference type="GO" id="GO:0005886">
    <property type="term" value="C:plasma membrane"/>
    <property type="evidence" value="ECO:0007669"/>
    <property type="project" value="UniProtKB-SubCell"/>
</dbReference>
<dbReference type="STRING" id="762845.BCR26_14250"/>
<feature type="transmembrane region" description="Helical" evidence="7">
    <location>
        <begin position="329"/>
        <end position="347"/>
    </location>
</feature>
<dbReference type="Proteomes" id="UP000095256">
    <property type="component" value="Unassembled WGS sequence"/>
</dbReference>
<evidence type="ECO:0000313" key="9">
    <source>
        <dbReference type="EMBL" id="OEH82156.1"/>
    </source>
</evidence>
<feature type="domain" description="Major facilitator superfamily (MFS) profile" evidence="8">
    <location>
        <begin position="9"/>
        <end position="379"/>
    </location>
</feature>
<feature type="transmembrane region" description="Helical" evidence="7">
    <location>
        <begin position="201"/>
        <end position="222"/>
    </location>
</feature>
<feature type="transmembrane region" description="Helical" evidence="7">
    <location>
        <begin position="289"/>
        <end position="308"/>
    </location>
</feature>
<feature type="transmembrane region" description="Helical" evidence="7">
    <location>
        <begin position="267"/>
        <end position="283"/>
    </location>
</feature>
<keyword evidence="5 7" id="KW-1133">Transmembrane helix</keyword>
<feature type="transmembrane region" description="Helical" evidence="7">
    <location>
        <begin position="242"/>
        <end position="260"/>
    </location>
</feature>
<keyword evidence="3" id="KW-0813">Transport</keyword>
<evidence type="ECO:0000256" key="1">
    <source>
        <dbReference type="ARBA" id="ARBA00004651"/>
    </source>
</evidence>
<comment type="similarity">
    <text evidence="2">Belongs to the major facilitator superfamily.</text>
</comment>
<feature type="transmembrane region" description="Helical" evidence="7">
    <location>
        <begin position="44"/>
        <end position="63"/>
    </location>
</feature>
<dbReference type="InterPro" id="IPR036259">
    <property type="entry name" value="MFS_trans_sf"/>
</dbReference>
<dbReference type="EMBL" id="MIEK01000027">
    <property type="protein sequence ID" value="OEH82156.1"/>
    <property type="molecule type" value="Genomic_DNA"/>
</dbReference>
<evidence type="ECO:0000256" key="2">
    <source>
        <dbReference type="ARBA" id="ARBA00008335"/>
    </source>
</evidence>
<evidence type="ECO:0000256" key="6">
    <source>
        <dbReference type="ARBA" id="ARBA00023136"/>
    </source>
</evidence>
<dbReference type="GO" id="GO:0022857">
    <property type="term" value="F:transmembrane transporter activity"/>
    <property type="evidence" value="ECO:0007669"/>
    <property type="project" value="InterPro"/>
</dbReference>
<evidence type="ECO:0000256" key="4">
    <source>
        <dbReference type="ARBA" id="ARBA00022692"/>
    </source>
</evidence>
<dbReference type="PANTHER" id="PTHR23514:SF3">
    <property type="entry name" value="BYPASS OF STOP CODON PROTEIN 6"/>
    <property type="match status" value="1"/>
</dbReference>
<accession>A0A1E5KWB1</accession>
<sequence length="385" mass="43521">MGELKLKKKMWLLFIIFISLGFPDGLLGSGWPEIRNTFHFETEVVGILTMGIFIFSFLSSLMYTRLIAKLGLEKILQGSTLVIILGLLLFSALRTPVGMISSIIFLGIGAGCIDVAINDYVSFYYNEKIMSWVHAFWGIGISFGSGVMSIVLFNGLGWFYSYYIIAFLELCILIILIFNRMEAAPQHSDKQEKSKVKLTKLHYLGPLYYFCYGIEYVVGLYFSTFLLVNYSLSSGEAAFQVSLYWTFLMVGRFFTGFLISYMSVKKIVSIHLLISFLGGLLLLSQQNNFILVASILMGYGFSALYPMMMRLPYDIYNNEVASKIVAYQVGFQYLGVIILPVVCGFIFNYTSLNLFPISILTAILIMALAFKRLYSFKDKNFNKGG</sequence>
<name>A0A1E5KWB1_9ENTE</name>
<comment type="subcellular location">
    <subcellularLocation>
        <location evidence="1">Cell membrane</location>
        <topology evidence="1">Multi-pass membrane protein</topology>
    </subcellularLocation>
</comment>
<feature type="transmembrane region" description="Helical" evidence="7">
    <location>
        <begin position="75"/>
        <end position="93"/>
    </location>
</feature>
<evidence type="ECO:0000256" key="7">
    <source>
        <dbReference type="SAM" id="Phobius"/>
    </source>
</evidence>
<dbReference type="OrthoDB" id="9795150at2"/>
<evidence type="ECO:0000256" key="3">
    <source>
        <dbReference type="ARBA" id="ARBA00022448"/>
    </source>
</evidence>
<evidence type="ECO:0000256" key="5">
    <source>
        <dbReference type="ARBA" id="ARBA00022989"/>
    </source>
</evidence>
<dbReference type="PROSITE" id="PS50850">
    <property type="entry name" value="MFS"/>
    <property type="match status" value="1"/>
</dbReference>
<feature type="transmembrane region" description="Helical" evidence="7">
    <location>
        <begin position="99"/>
        <end position="117"/>
    </location>
</feature>
<dbReference type="AlphaFoldDB" id="A0A1E5KWB1"/>
<dbReference type="Gene3D" id="1.20.1250.20">
    <property type="entry name" value="MFS general substrate transporter like domains"/>
    <property type="match status" value="1"/>
</dbReference>
<comment type="caution">
    <text evidence="9">The sequence shown here is derived from an EMBL/GenBank/DDBJ whole genome shotgun (WGS) entry which is preliminary data.</text>
</comment>
<feature type="transmembrane region" description="Helical" evidence="7">
    <location>
        <begin position="129"/>
        <end position="153"/>
    </location>
</feature>
<reference evidence="9 10" key="1">
    <citation type="submission" date="2016-09" db="EMBL/GenBank/DDBJ databases">
        <authorList>
            <person name="Capua I."/>
            <person name="De Benedictis P."/>
            <person name="Joannis T."/>
            <person name="Lombin L.H."/>
            <person name="Cattoli G."/>
        </authorList>
    </citation>
    <scope>NUCLEOTIDE SEQUENCE [LARGE SCALE GENOMIC DNA]</scope>
    <source>
        <strain evidence="9 10">LMG 25899</strain>
    </source>
</reference>
<dbReference type="Pfam" id="PF07690">
    <property type="entry name" value="MFS_1"/>
    <property type="match status" value="2"/>
</dbReference>
<dbReference type="InterPro" id="IPR020846">
    <property type="entry name" value="MFS_dom"/>
</dbReference>
<evidence type="ECO:0000313" key="10">
    <source>
        <dbReference type="Proteomes" id="UP000095256"/>
    </source>
</evidence>
<feature type="transmembrane region" description="Helical" evidence="7">
    <location>
        <begin position="159"/>
        <end position="180"/>
    </location>
</feature>
<dbReference type="InterPro" id="IPR051788">
    <property type="entry name" value="MFS_Transporter"/>
</dbReference>
<protein>
    <recommendedName>
        <fullName evidence="8">Major facilitator superfamily (MFS) profile domain-containing protein</fullName>
    </recommendedName>
</protein>
<feature type="transmembrane region" description="Helical" evidence="7">
    <location>
        <begin position="353"/>
        <end position="370"/>
    </location>
</feature>
<keyword evidence="10" id="KW-1185">Reference proteome</keyword>
<dbReference type="PANTHER" id="PTHR23514">
    <property type="entry name" value="BYPASS OF STOP CODON PROTEIN 6"/>
    <property type="match status" value="1"/>
</dbReference>
<dbReference type="SUPFAM" id="SSF103473">
    <property type="entry name" value="MFS general substrate transporter"/>
    <property type="match status" value="1"/>
</dbReference>
<organism evidence="9 10">
    <name type="scientific">Enterococcus rivorum</name>
    <dbReference type="NCBI Taxonomy" id="762845"/>
    <lineage>
        <taxon>Bacteria</taxon>
        <taxon>Bacillati</taxon>
        <taxon>Bacillota</taxon>
        <taxon>Bacilli</taxon>
        <taxon>Lactobacillales</taxon>
        <taxon>Enterococcaceae</taxon>
        <taxon>Enterococcus</taxon>
    </lineage>
</organism>